<dbReference type="RefSeq" id="WP_346760082.1">
    <property type="nucleotide sequence ID" value="NZ_JAUJEB010000005.1"/>
</dbReference>
<name>A0ABT8LEM0_9BACT</name>
<keyword evidence="2" id="KW-1185">Reference proteome</keyword>
<protein>
    <submittedName>
        <fullName evidence="1">Uncharacterized protein</fullName>
    </submittedName>
</protein>
<organism evidence="1 2">
    <name type="scientific">Agaribacillus aureus</name>
    <dbReference type="NCBI Taxonomy" id="3051825"/>
    <lineage>
        <taxon>Bacteria</taxon>
        <taxon>Pseudomonadati</taxon>
        <taxon>Bacteroidota</taxon>
        <taxon>Cytophagia</taxon>
        <taxon>Cytophagales</taxon>
        <taxon>Splendidivirgaceae</taxon>
        <taxon>Agaribacillus</taxon>
    </lineage>
</organism>
<sequence length="59" mass="6984">MMKSVFHQIIRFVKRKIWAILVAYMVGIHNFYKEEDKTPDDIVITIEDNESQEDSAPKD</sequence>
<evidence type="ECO:0000313" key="2">
    <source>
        <dbReference type="Proteomes" id="UP001172083"/>
    </source>
</evidence>
<comment type="caution">
    <text evidence="1">The sequence shown here is derived from an EMBL/GenBank/DDBJ whole genome shotgun (WGS) entry which is preliminary data.</text>
</comment>
<evidence type="ECO:0000313" key="1">
    <source>
        <dbReference type="EMBL" id="MDN5214743.1"/>
    </source>
</evidence>
<dbReference type="Proteomes" id="UP001172083">
    <property type="component" value="Unassembled WGS sequence"/>
</dbReference>
<dbReference type="EMBL" id="JAUJEB010000005">
    <property type="protein sequence ID" value="MDN5214743.1"/>
    <property type="molecule type" value="Genomic_DNA"/>
</dbReference>
<accession>A0ABT8LEM0</accession>
<reference evidence="1" key="1">
    <citation type="submission" date="2023-06" db="EMBL/GenBank/DDBJ databases">
        <title>Genomic of Agaribacillus aureum.</title>
        <authorList>
            <person name="Wang G."/>
        </authorList>
    </citation>
    <scope>NUCLEOTIDE SEQUENCE</scope>
    <source>
        <strain evidence="1">BMA12</strain>
    </source>
</reference>
<gene>
    <name evidence="1" type="ORF">QQ020_21875</name>
</gene>
<proteinExistence type="predicted"/>